<dbReference type="PANTHER" id="PTHR24067">
    <property type="entry name" value="UBIQUITIN-CONJUGATING ENZYME E2"/>
    <property type="match status" value="1"/>
</dbReference>
<evidence type="ECO:0000256" key="5">
    <source>
        <dbReference type="ARBA" id="ARBA00022840"/>
    </source>
</evidence>
<evidence type="ECO:0000256" key="2">
    <source>
        <dbReference type="ARBA" id="ARBA00022679"/>
    </source>
</evidence>
<evidence type="ECO:0000256" key="4">
    <source>
        <dbReference type="ARBA" id="ARBA00022786"/>
    </source>
</evidence>
<feature type="active site" description="Glycyl thioester intermediate" evidence="7">
    <location>
        <position position="106"/>
    </location>
</feature>
<evidence type="ECO:0000313" key="11">
    <source>
        <dbReference type="Proteomes" id="UP000019763"/>
    </source>
</evidence>
<dbReference type="SMART" id="SM00212">
    <property type="entry name" value="UBCc"/>
    <property type="match status" value="1"/>
</dbReference>
<gene>
    <name evidence="10" type="ORF">GNI_055670</name>
</gene>
<feature type="domain" description="UBC core" evidence="9">
    <location>
        <begin position="24"/>
        <end position="168"/>
    </location>
</feature>
<comment type="caution">
    <text evidence="10">The sequence shown here is derived from an EMBL/GenBank/DDBJ whole genome shotgun (WGS) entry which is preliminary data.</text>
</comment>
<keyword evidence="3 8" id="KW-0547">Nucleotide-binding</keyword>
<dbReference type="PROSITE" id="PS00183">
    <property type="entry name" value="UBC_1"/>
    <property type="match status" value="1"/>
</dbReference>
<evidence type="ECO:0000256" key="1">
    <source>
        <dbReference type="ARBA" id="ARBA00005032"/>
    </source>
</evidence>
<evidence type="ECO:0000256" key="7">
    <source>
        <dbReference type="PROSITE-ProRule" id="PRU10133"/>
    </source>
</evidence>
<dbReference type="EMBL" id="AFNH02000422">
    <property type="protein sequence ID" value="EZG70491.1"/>
    <property type="molecule type" value="Genomic_DNA"/>
</dbReference>
<dbReference type="RefSeq" id="XP_011129942.1">
    <property type="nucleotide sequence ID" value="XM_011131640.1"/>
</dbReference>
<evidence type="ECO:0000256" key="3">
    <source>
        <dbReference type="ARBA" id="ARBA00022741"/>
    </source>
</evidence>
<keyword evidence="11" id="KW-1185">Reference proteome</keyword>
<comment type="pathway">
    <text evidence="1">Protein modification; protein neddylation.</text>
</comment>
<proteinExistence type="inferred from homology"/>
<reference evidence="10" key="1">
    <citation type="submission" date="2013-12" db="EMBL/GenBank/DDBJ databases">
        <authorList>
            <person name="Omoto C.K."/>
            <person name="Sibley D."/>
            <person name="Venepally P."/>
            <person name="Hadjithomas M."/>
            <person name="Karamycheva S."/>
            <person name="Brunk B."/>
            <person name="Roos D."/>
            <person name="Caler E."/>
            <person name="Lorenzi H."/>
        </authorList>
    </citation>
    <scope>NUCLEOTIDE SEQUENCE</scope>
</reference>
<dbReference type="VEuPathDB" id="CryptoDB:GNI_055670"/>
<dbReference type="OMA" id="CQVDFPD"/>
<evidence type="ECO:0000256" key="8">
    <source>
        <dbReference type="RuleBase" id="RU362109"/>
    </source>
</evidence>
<evidence type="ECO:0000256" key="6">
    <source>
        <dbReference type="ARBA" id="ARBA00079113"/>
    </source>
</evidence>
<name>A0A023B8U3_GRENI</name>
<evidence type="ECO:0000259" key="9">
    <source>
        <dbReference type="PROSITE" id="PS50127"/>
    </source>
</evidence>
<dbReference type="FunFam" id="3.10.110.10:FF:000239">
    <property type="entry name" value="NEDD8-conjugating enzyme Ubc12"/>
    <property type="match status" value="1"/>
</dbReference>
<evidence type="ECO:0000313" key="10">
    <source>
        <dbReference type="EMBL" id="EZG70491.1"/>
    </source>
</evidence>
<dbReference type="AlphaFoldDB" id="A0A023B8U3"/>
<accession>A0A023B8U3</accession>
<dbReference type="GO" id="GO:0005524">
    <property type="term" value="F:ATP binding"/>
    <property type="evidence" value="ECO:0007669"/>
    <property type="project" value="UniProtKB-UniRule"/>
</dbReference>
<dbReference type="eggNOG" id="KOG0420">
    <property type="taxonomic scope" value="Eukaryota"/>
</dbReference>
<protein>
    <recommendedName>
        <fullName evidence="6">NEDD8 carrier protein</fullName>
    </recommendedName>
</protein>
<keyword evidence="4 8" id="KW-0833">Ubl conjugation pathway</keyword>
<keyword evidence="2" id="KW-0808">Transferase</keyword>
<dbReference type="GeneID" id="22912065"/>
<dbReference type="Gene3D" id="3.10.110.10">
    <property type="entry name" value="Ubiquitin Conjugating Enzyme"/>
    <property type="match status" value="1"/>
</dbReference>
<dbReference type="OrthoDB" id="10249039at2759"/>
<dbReference type="Proteomes" id="UP000019763">
    <property type="component" value="Unassembled WGS sequence"/>
</dbReference>
<dbReference type="InterPro" id="IPR023313">
    <property type="entry name" value="UBQ-conjugating_AS"/>
</dbReference>
<dbReference type="CDD" id="cd23794">
    <property type="entry name" value="UBCc_UBE2F_UBE2M"/>
    <property type="match status" value="1"/>
</dbReference>
<dbReference type="InterPro" id="IPR016135">
    <property type="entry name" value="UBQ-conjugating_enzyme/RWD"/>
</dbReference>
<dbReference type="PROSITE" id="PS50127">
    <property type="entry name" value="UBC_2"/>
    <property type="match status" value="1"/>
</dbReference>
<organism evidence="10 11">
    <name type="scientific">Gregarina niphandrodes</name>
    <name type="common">Septate eugregarine</name>
    <dbReference type="NCBI Taxonomy" id="110365"/>
    <lineage>
        <taxon>Eukaryota</taxon>
        <taxon>Sar</taxon>
        <taxon>Alveolata</taxon>
        <taxon>Apicomplexa</taxon>
        <taxon>Conoidasida</taxon>
        <taxon>Gregarinasina</taxon>
        <taxon>Eugregarinorida</taxon>
        <taxon>Gregarinidae</taxon>
        <taxon>Gregarina</taxon>
    </lineage>
</organism>
<dbReference type="InterPro" id="IPR000608">
    <property type="entry name" value="UBC"/>
</dbReference>
<comment type="similarity">
    <text evidence="8">Belongs to the ubiquitin-conjugating enzyme family.</text>
</comment>
<keyword evidence="5 8" id="KW-0067">ATP-binding</keyword>
<dbReference type="GO" id="GO:0016740">
    <property type="term" value="F:transferase activity"/>
    <property type="evidence" value="ECO:0007669"/>
    <property type="project" value="UniProtKB-KW"/>
</dbReference>
<dbReference type="Pfam" id="PF00179">
    <property type="entry name" value="UQ_con"/>
    <property type="match status" value="1"/>
</dbReference>
<dbReference type="InterPro" id="IPR050113">
    <property type="entry name" value="Ub_conjugating_enzyme"/>
</dbReference>
<dbReference type="SUPFAM" id="SSF54495">
    <property type="entry name" value="UBC-like"/>
    <property type="match status" value="1"/>
</dbReference>
<sequence length="186" mass="20878">MLRTHRNKQAQPASEKPSRCLIDPAVIRLQSDLKNIDLPAQCRLEIPNENDLKSLVAYIEPDTGYYKGGCFRFQITVPANYPHDPPKVRCTQMIFHPNIDRNGSVCLNILGVGWNPILSVYSVVLGLLDLFFHPQTEDPLNKEAANLLAGDASEFSRAVCHTMRGRSYGTPHQEYTDVINSGSQQR</sequence>